<dbReference type="EMBL" id="CM046113">
    <property type="protein sequence ID" value="KAI8420649.1"/>
    <property type="molecule type" value="Genomic_DNA"/>
</dbReference>
<keyword evidence="2" id="KW-1185">Reference proteome</keyword>
<comment type="caution">
    <text evidence="1">The sequence shown here is derived from an EMBL/GenBank/DDBJ whole genome shotgun (WGS) entry which is preliminary data.</text>
</comment>
<sequence>MSSNCNWRSVDDEILIKFVRNHEAIYNIKSKEYRKTQLKQNLWREIGEILNKTDSDCAKRWCYVRDYYIRRKAKPGTGSSGEAAKKRSDLLSFLDRLPSSQRSNTSVNENREDNSVTENINDKQIHGKQAQSPEGNIKIENTYHESEEETESNNQEIELTICDSNDDKNGNATSKNMRHNAHDVQERLNLHTQIDQNPTDGLDETDLFFSSMAKIVKKLSRYEQAKLRMQIGSLVVPDITGTALLSEHDMSACELTLAAADVNLPSKSKSLMVT</sequence>
<name>A0ACC0J9A1_CHOFU</name>
<gene>
    <name evidence="1" type="ORF">MSG28_007890</name>
</gene>
<evidence type="ECO:0000313" key="2">
    <source>
        <dbReference type="Proteomes" id="UP001064048"/>
    </source>
</evidence>
<protein>
    <submittedName>
        <fullName evidence="1">Uncharacterized protein</fullName>
    </submittedName>
</protein>
<reference evidence="1 2" key="1">
    <citation type="journal article" date="2022" name="Genome Biol. Evol.">
        <title>The Spruce Budworm Genome: Reconstructing the Evolutionary History of Antifreeze Proteins.</title>
        <authorList>
            <person name="Beliveau C."/>
            <person name="Gagne P."/>
            <person name="Picq S."/>
            <person name="Vernygora O."/>
            <person name="Keeling C.I."/>
            <person name="Pinkney K."/>
            <person name="Doucet D."/>
            <person name="Wen F."/>
            <person name="Johnston J.S."/>
            <person name="Maaroufi H."/>
            <person name="Boyle B."/>
            <person name="Laroche J."/>
            <person name="Dewar K."/>
            <person name="Juretic N."/>
            <person name="Blackburn G."/>
            <person name="Nisole A."/>
            <person name="Brunet B."/>
            <person name="Brandao M."/>
            <person name="Lumley L."/>
            <person name="Duan J."/>
            <person name="Quan G."/>
            <person name="Lucarotti C.J."/>
            <person name="Roe A.D."/>
            <person name="Sperling F.A.H."/>
            <person name="Levesque R.C."/>
            <person name="Cusson M."/>
        </authorList>
    </citation>
    <scope>NUCLEOTIDE SEQUENCE [LARGE SCALE GENOMIC DNA]</scope>
    <source>
        <strain evidence="1">Glfc:IPQL:Cfum</strain>
    </source>
</reference>
<evidence type="ECO:0000313" key="1">
    <source>
        <dbReference type="EMBL" id="KAI8420649.1"/>
    </source>
</evidence>
<organism evidence="1 2">
    <name type="scientific">Choristoneura fumiferana</name>
    <name type="common">Spruce budworm moth</name>
    <name type="synonym">Archips fumiferana</name>
    <dbReference type="NCBI Taxonomy" id="7141"/>
    <lineage>
        <taxon>Eukaryota</taxon>
        <taxon>Metazoa</taxon>
        <taxon>Ecdysozoa</taxon>
        <taxon>Arthropoda</taxon>
        <taxon>Hexapoda</taxon>
        <taxon>Insecta</taxon>
        <taxon>Pterygota</taxon>
        <taxon>Neoptera</taxon>
        <taxon>Endopterygota</taxon>
        <taxon>Lepidoptera</taxon>
        <taxon>Glossata</taxon>
        <taxon>Ditrysia</taxon>
        <taxon>Tortricoidea</taxon>
        <taxon>Tortricidae</taxon>
        <taxon>Tortricinae</taxon>
        <taxon>Choristoneura</taxon>
    </lineage>
</organism>
<accession>A0ACC0J9A1</accession>
<dbReference type="Proteomes" id="UP001064048">
    <property type="component" value="Chromosome 13"/>
</dbReference>
<proteinExistence type="predicted"/>